<dbReference type="Proteomes" id="UP000263268">
    <property type="component" value="Unassembled WGS sequence"/>
</dbReference>
<evidence type="ECO:0000313" key="1">
    <source>
        <dbReference type="EMBL" id="HCY82313.1"/>
    </source>
</evidence>
<protein>
    <submittedName>
        <fullName evidence="1">Uncharacterized protein</fullName>
    </submittedName>
</protein>
<organism evidence="1 2">
    <name type="scientific">Xanthomarina gelatinilytica</name>
    <dbReference type="NCBI Taxonomy" id="1137281"/>
    <lineage>
        <taxon>Bacteria</taxon>
        <taxon>Pseudomonadati</taxon>
        <taxon>Bacteroidota</taxon>
        <taxon>Flavobacteriia</taxon>
        <taxon>Flavobacteriales</taxon>
        <taxon>Flavobacteriaceae</taxon>
        <taxon>Xanthomarina</taxon>
    </lineage>
</organism>
<dbReference type="EMBL" id="DPRK01000197">
    <property type="protein sequence ID" value="HCY82313.1"/>
    <property type="molecule type" value="Genomic_DNA"/>
</dbReference>
<proteinExistence type="predicted"/>
<gene>
    <name evidence="1" type="ORF">DHV22_12295</name>
</gene>
<reference evidence="1 2" key="1">
    <citation type="journal article" date="2018" name="Nat. Biotechnol.">
        <title>A standardized bacterial taxonomy based on genome phylogeny substantially revises the tree of life.</title>
        <authorList>
            <person name="Parks D.H."/>
            <person name="Chuvochina M."/>
            <person name="Waite D.W."/>
            <person name="Rinke C."/>
            <person name="Skarshewski A."/>
            <person name="Chaumeil P.A."/>
            <person name="Hugenholtz P."/>
        </authorList>
    </citation>
    <scope>NUCLEOTIDE SEQUENCE [LARGE SCALE GENOMIC DNA]</scope>
    <source>
        <strain evidence="1">UBA10227</strain>
    </source>
</reference>
<sequence>MAKTEKPAPSYTKTLIRTVSHYNEQESESLLHVQTNVFRHPEEEHNYEHLSVEDPTGEYQYVFIHSQEQAVELMRAIKAAGREIGWFDD</sequence>
<accession>A0A3D6BSX1</accession>
<comment type="caution">
    <text evidence="1">The sequence shown here is derived from an EMBL/GenBank/DDBJ whole genome shotgun (WGS) entry which is preliminary data.</text>
</comment>
<evidence type="ECO:0000313" key="2">
    <source>
        <dbReference type="Proteomes" id="UP000263268"/>
    </source>
</evidence>
<dbReference type="AlphaFoldDB" id="A0A3D6BSX1"/>
<name>A0A3D6BSX1_9FLAO</name>